<feature type="domain" description="FAD-binding" evidence="8">
    <location>
        <begin position="11"/>
        <end position="338"/>
    </location>
</feature>
<evidence type="ECO:0000256" key="2">
    <source>
        <dbReference type="ARBA" id="ARBA00004749"/>
    </source>
</evidence>
<accession>A0A8J7R6Q2</accession>
<dbReference type="RefSeq" id="WP_209336980.1">
    <property type="nucleotide sequence ID" value="NZ_JAGIYY010000010.1"/>
</dbReference>
<dbReference type="GO" id="GO:0071949">
    <property type="term" value="F:FAD binding"/>
    <property type="evidence" value="ECO:0007669"/>
    <property type="project" value="InterPro"/>
</dbReference>
<dbReference type="PANTHER" id="PTHR43876">
    <property type="entry name" value="UBIQUINONE BIOSYNTHESIS MONOOXYGENASE COQ6, MITOCHONDRIAL"/>
    <property type="match status" value="1"/>
</dbReference>
<protein>
    <submittedName>
        <fullName evidence="9">UbiH/UbiF family hydroxylase</fullName>
    </submittedName>
</protein>
<dbReference type="NCBIfam" id="TIGR01988">
    <property type="entry name" value="Ubi-OHases"/>
    <property type="match status" value="1"/>
</dbReference>
<keyword evidence="4" id="KW-0285">Flavoprotein</keyword>
<dbReference type="InterPro" id="IPR010971">
    <property type="entry name" value="UbiH/COQ6"/>
</dbReference>
<dbReference type="EMBL" id="JAGIYY010000010">
    <property type="protein sequence ID" value="MBP0440950.1"/>
    <property type="molecule type" value="Genomic_DNA"/>
</dbReference>
<name>A0A8J7R6Q2_9HYPH</name>
<dbReference type="PRINTS" id="PR00420">
    <property type="entry name" value="RNGMNOXGNASE"/>
</dbReference>
<reference evidence="9" key="1">
    <citation type="submission" date="2021-03" db="EMBL/GenBank/DDBJ databases">
        <title>Genome sequencing and assembly of Tianweitania sediminis.</title>
        <authorList>
            <person name="Chhetri G."/>
        </authorList>
    </citation>
    <scope>NUCLEOTIDE SEQUENCE</scope>
    <source>
        <strain evidence="9">Z8</strain>
    </source>
</reference>
<proteinExistence type="inferred from homology"/>
<dbReference type="Gene3D" id="3.50.50.60">
    <property type="entry name" value="FAD/NAD(P)-binding domain"/>
    <property type="match status" value="2"/>
</dbReference>
<evidence type="ECO:0000259" key="8">
    <source>
        <dbReference type="Pfam" id="PF01494"/>
    </source>
</evidence>
<dbReference type="AlphaFoldDB" id="A0A8J7R6Q2"/>
<keyword evidence="10" id="KW-1185">Reference proteome</keyword>
<organism evidence="9 10">
    <name type="scientific">Tianweitania sediminis</name>
    <dbReference type="NCBI Taxonomy" id="1502156"/>
    <lineage>
        <taxon>Bacteria</taxon>
        <taxon>Pseudomonadati</taxon>
        <taxon>Pseudomonadota</taxon>
        <taxon>Alphaproteobacteria</taxon>
        <taxon>Hyphomicrobiales</taxon>
        <taxon>Phyllobacteriaceae</taxon>
        <taxon>Tianweitania</taxon>
    </lineage>
</organism>
<gene>
    <name evidence="9" type="ORF">J5Y06_20070</name>
</gene>
<evidence type="ECO:0000313" key="10">
    <source>
        <dbReference type="Proteomes" id="UP000666240"/>
    </source>
</evidence>
<dbReference type="GO" id="GO:0004497">
    <property type="term" value="F:monooxygenase activity"/>
    <property type="evidence" value="ECO:0007669"/>
    <property type="project" value="UniProtKB-KW"/>
</dbReference>
<keyword evidence="5" id="KW-0274">FAD</keyword>
<dbReference type="InterPro" id="IPR036188">
    <property type="entry name" value="FAD/NAD-bd_sf"/>
</dbReference>
<evidence type="ECO:0000256" key="5">
    <source>
        <dbReference type="ARBA" id="ARBA00022827"/>
    </source>
</evidence>
<dbReference type="PANTHER" id="PTHR43876:SF7">
    <property type="entry name" value="UBIQUINONE BIOSYNTHESIS MONOOXYGENASE COQ6, MITOCHONDRIAL"/>
    <property type="match status" value="1"/>
</dbReference>
<dbReference type="GO" id="GO:0016705">
    <property type="term" value="F:oxidoreductase activity, acting on paired donors, with incorporation or reduction of molecular oxygen"/>
    <property type="evidence" value="ECO:0007669"/>
    <property type="project" value="InterPro"/>
</dbReference>
<dbReference type="NCBIfam" id="NF005691">
    <property type="entry name" value="PRK07494.1"/>
    <property type="match status" value="1"/>
</dbReference>
<evidence type="ECO:0000256" key="6">
    <source>
        <dbReference type="ARBA" id="ARBA00023002"/>
    </source>
</evidence>
<sequence>MDAAPDTINPIIVAGAGPVGLIAALALARAGFAVQLLGPPSNTGDARTTALMAPALDYLATLGLDSEFGGRSAALRTMRIIDATQRLIRSPTVTFHAAEIGRESFGENIPNSVLLDLLTQAVAAELGIERVTASVRAWELGSEKVVALLDNGGRCEGLLAVAADGRGSPAREAAGIRSVGHPYPQSALVLSFEHARPHADTSNEFHTEMGPFTQVPLPGQSSSLVWVVSPTEADRLAAMDDAQLAEQIEQRMQSMLGRISLLPGRQIYPLTARMPVTFARNRIALVGEAAHVFPPIGAQGLNLGIRDVQALARIVASSAEDPGAERVMRSFNQARRADVMARNGAVNLLNRSLLSDLLPAQLARSAGLGLLEKLGPLRAFFMREGMQPGSGLRDLWEKVGRQRA</sequence>
<evidence type="ECO:0000256" key="4">
    <source>
        <dbReference type="ARBA" id="ARBA00022630"/>
    </source>
</evidence>
<dbReference type="GO" id="GO:0006744">
    <property type="term" value="P:ubiquinone biosynthetic process"/>
    <property type="evidence" value="ECO:0007669"/>
    <property type="project" value="UniProtKB-UniPathway"/>
</dbReference>
<keyword evidence="7" id="KW-0503">Monooxygenase</keyword>
<evidence type="ECO:0000256" key="7">
    <source>
        <dbReference type="ARBA" id="ARBA00023033"/>
    </source>
</evidence>
<comment type="pathway">
    <text evidence="2">Cofactor biosynthesis; ubiquinone biosynthesis.</text>
</comment>
<dbReference type="UniPathway" id="UPA00232"/>
<comment type="caution">
    <text evidence="9">The sequence shown here is derived from an EMBL/GenBank/DDBJ whole genome shotgun (WGS) entry which is preliminary data.</text>
</comment>
<dbReference type="InterPro" id="IPR051205">
    <property type="entry name" value="UbiH/COQ6_monooxygenase"/>
</dbReference>
<evidence type="ECO:0000256" key="3">
    <source>
        <dbReference type="ARBA" id="ARBA00005349"/>
    </source>
</evidence>
<dbReference type="SUPFAM" id="SSF51905">
    <property type="entry name" value="FAD/NAD(P)-binding domain"/>
    <property type="match status" value="1"/>
</dbReference>
<dbReference type="Proteomes" id="UP000666240">
    <property type="component" value="Unassembled WGS sequence"/>
</dbReference>
<keyword evidence="6" id="KW-0560">Oxidoreductase</keyword>
<dbReference type="InterPro" id="IPR002938">
    <property type="entry name" value="FAD-bd"/>
</dbReference>
<evidence type="ECO:0000256" key="1">
    <source>
        <dbReference type="ARBA" id="ARBA00001974"/>
    </source>
</evidence>
<comment type="cofactor">
    <cofactor evidence="1">
        <name>FAD</name>
        <dbReference type="ChEBI" id="CHEBI:57692"/>
    </cofactor>
</comment>
<dbReference type="Pfam" id="PF01494">
    <property type="entry name" value="FAD_binding_3"/>
    <property type="match status" value="1"/>
</dbReference>
<evidence type="ECO:0000313" key="9">
    <source>
        <dbReference type="EMBL" id="MBP0440950.1"/>
    </source>
</evidence>
<comment type="similarity">
    <text evidence="3">Belongs to the UbiH/COQ6 family.</text>
</comment>